<gene>
    <name evidence="2" type="ORF">PCOR1329_LOCUS84361</name>
</gene>
<evidence type="ECO:0000256" key="1">
    <source>
        <dbReference type="SAM" id="MobiDB-lite"/>
    </source>
</evidence>
<keyword evidence="3" id="KW-1185">Reference proteome</keyword>
<feature type="compositionally biased region" description="Basic and acidic residues" evidence="1">
    <location>
        <begin position="19"/>
        <end position="37"/>
    </location>
</feature>
<dbReference type="EMBL" id="CAUYUJ010022325">
    <property type="protein sequence ID" value="CAK0910109.1"/>
    <property type="molecule type" value="Genomic_DNA"/>
</dbReference>
<dbReference type="Proteomes" id="UP001189429">
    <property type="component" value="Unassembled WGS sequence"/>
</dbReference>
<evidence type="ECO:0000313" key="2">
    <source>
        <dbReference type="EMBL" id="CAK0910109.1"/>
    </source>
</evidence>
<accession>A0ABN9YFM9</accession>
<reference evidence="2" key="1">
    <citation type="submission" date="2023-10" db="EMBL/GenBank/DDBJ databases">
        <authorList>
            <person name="Chen Y."/>
            <person name="Shah S."/>
            <person name="Dougan E. K."/>
            <person name="Thang M."/>
            <person name="Chan C."/>
        </authorList>
    </citation>
    <scope>NUCLEOTIDE SEQUENCE [LARGE SCALE GENOMIC DNA]</scope>
</reference>
<sequence length="124" mass="14248">MHVNDTRAAISHSARARGRFIEKDAKRRSIEKQKGMENAEEDKEEEKKQAGKKEERGGREEGADQEGRERGNGGKGRKRRVRVRIHAWRASSRRRNPSCSRGLDLPRCDVKIHSECRLDEEEAA</sequence>
<feature type="compositionally biased region" description="Basic and acidic residues" evidence="1">
    <location>
        <begin position="45"/>
        <end position="72"/>
    </location>
</feature>
<feature type="region of interest" description="Disordered" evidence="1">
    <location>
        <begin position="1"/>
        <end position="105"/>
    </location>
</feature>
<comment type="caution">
    <text evidence="2">The sequence shown here is derived from an EMBL/GenBank/DDBJ whole genome shotgun (WGS) entry which is preliminary data.</text>
</comment>
<feature type="compositionally biased region" description="Basic residues" evidence="1">
    <location>
        <begin position="75"/>
        <end position="96"/>
    </location>
</feature>
<organism evidence="2 3">
    <name type="scientific">Prorocentrum cordatum</name>
    <dbReference type="NCBI Taxonomy" id="2364126"/>
    <lineage>
        <taxon>Eukaryota</taxon>
        <taxon>Sar</taxon>
        <taxon>Alveolata</taxon>
        <taxon>Dinophyceae</taxon>
        <taxon>Prorocentrales</taxon>
        <taxon>Prorocentraceae</taxon>
        <taxon>Prorocentrum</taxon>
    </lineage>
</organism>
<evidence type="ECO:0000313" key="3">
    <source>
        <dbReference type="Proteomes" id="UP001189429"/>
    </source>
</evidence>
<protein>
    <submittedName>
        <fullName evidence="2">Uncharacterized protein</fullName>
    </submittedName>
</protein>
<proteinExistence type="predicted"/>
<name>A0ABN9YFM9_9DINO</name>